<comment type="caution">
    <text evidence="2">The sequence shown here is derived from an EMBL/GenBank/DDBJ whole genome shotgun (WGS) entry which is preliminary data.</text>
</comment>
<evidence type="ECO:0000313" key="2">
    <source>
        <dbReference type="EMBL" id="RUS97795.1"/>
    </source>
</evidence>
<protein>
    <recommendedName>
        <fullName evidence="4">Periplasmic heavy metal sensor</fullName>
    </recommendedName>
</protein>
<proteinExistence type="predicted"/>
<feature type="signal peptide" evidence="1">
    <location>
        <begin position="1"/>
        <end position="30"/>
    </location>
</feature>
<accession>A0A3S1C9S2</accession>
<dbReference type="Proteomes" id="UP000276103">
    <property type="component" value="Unassembled WGS sequence"/>
</dbReference>
<reference evidence="2 3" key="1">
    <citation type="journal article" date="2019" name="Genome Biol. Evol.">
        <title>Day and night: Metabolic profiles and evolutionary relationships of six axenic non-marine cyanobacteria.</title>
        <authorList>
            <person name="Will S.E."/>
            <person name="Henke P."/>
            <person name="Boedeker C."/>
            <person name="Huang S."/>
            <person name="Brinkmann H."/>
            <person name="Rohde M."/>
            <person name="Jarek M."/>
            <person name="Friedl T."/>
            <person name="Seufert S."/>
            <person name="Schumacher M."/>
            <person name="Overmann J."/>
            <person name="Neumann-Schaal M."/>
            <person name="Petersen J."/>
        </authorList>
    </citation>
    <scope>NUCLEOTIDE SEQUENCE [LARGE SCALE GENOMIC DNA]</scope>
    <source>
        <strain evidence="2 3">SAG 1403-4b</strain>
    </source>
</reference>
<evidence type="ECO:0000313" key="3">
    <source>
        <dbReference type="Proteomes" id="UP000276103"/>
    </source>
</evidence>
<sequence>MMIKLTKRLFVLLLVVACNFLLPGMTVASANNFFTSPQVIFTSFGEDTSDIIAFSVDDLTPQERQKLQAIRQRRNQEILAVLDSLQRTQLAHELHIGSNLNQALEVLNLNAEQQDLINAAIEFTNLKLKGIFSRHALLDGHK</sequence>
<feature type="chain" id="PRO_5018652480" description="Periplasmic heavy metal sensor" evidence="1">
    <location>
        <begin position="31"/>
        <end position="142"/>
    </location>
</feature>
<evidence type="ECO:0008006" key="4">
    <source>
        <dbReference type="Google" id="ProtNLM"/>
    </source>
</evidence>
<organism evidence="2 3">
    <name type="scientific">Trichormus variabilis SAG 1403-4b</name>
    <dbReference type="NCBI Taxonomy" id="447716"/>
    <lineage>
        <taxon>Bacteria</taxon>
        <taxon>Bacillati</taxon>
        <taxon>Cyanobacteriota</taxon>
        <taxon>Cyanophyceae</taxon>
        <taxon>Nostocales</taxon>
        <taxon>Nostocaceae</taxon>
        <taxon>Trichormus</taxon>
    </lineage>
</organism>
<keyword evidence="1" id="KW-0732">Signal</keyword>
<dbReference type="EMBL" id="RSCM01000004">
    <property type="protein sequence ID" value="RUS97795.1"/>
    <property type="molecule type" value="Genomic_DNA"/>
</dbReference>
<gene>
    <name evidence="2" type="ORF">DSM107003_16700</name>
</gene>
<keyword evidence="3" id="KW-1185">Reference proteome</keyword>
<dbReference type="RefSeq" id="WP_127053506.1">
    <property type="nucleotide sequence ID" value="NZ_RSCM01000004.1"/>
</dbReference>
<dbReference type="AlphaFoldDB" id="A0A3S1C9S2"/>
<evidence type="ECO:0000256" key="1">
    <source>
        <dbReference type="SAM" id="SignalP"/>
    </source>
</evidence>
<dbReference type="OrthoDB" id="515921at2"/>
<name>A0A3S1C9S2_ANAVA</name>